<accession>A0A5J4Z3X1</accession>
<comment type="caution">
    <text evidence="2">The sequence shown here is derived from an EMBL/GenBank/DDBJ whole genome shotgun (WGS) entry which is preliminary data.</text>
</comment>
<organism evidence="2 3">
    <name type="scientific">Porphyridium purpureum</name>
    <name type="common">Red alga</name>
    <name type="synonym">Porphyridium cruentum</name>
    <dbReference type="NCBI Taxonomy" id="35688"/>
    <lineage>
        <taxon>Eukaryota</taxon>
        <taxon>Rhodophyta</taxon>
        <taxon>Bangiophyceae</taxon>
        <taxon>Porphyridiales</taxon>
        <taxon>Porphyridiaceae</taxon>
        <taxon>Porphyridium</taxon>
    </lineage>
</organism>
<reference evidence="3" key="1">
    <citation type="journal article" date="2019" name="Nat. Commun.">
        <title>Expansion of phycobilisome linker gene families in mesophilic red algae.</title>
        <authorList>
            <person name="Lee J."/>
            <person name="Kim D."/>
            <person name="Bhattacharya D."/>
            <person name="Yoon H.S."/>
        </authorList>
    </citation>
    <scope>NUCLEOTIDE SEQUENCE [LARGE SCALE GENOMIC DNA]</scope>
    <source>
        <strain evidence="3">CCMP 1328</strain>
    </source>
</reference>
<keyword evidence="3" id="KW-1185">Reference proteome</keyword>
<feature type="region of interest" description="Disordered" evidence="1">
    <location>
        <begin position="373"/>
        <end position="399"/>
    </location>
</feature>
<dbReference type="Proteomes" id="UP000324585">
    <property type="component" value="Unassembled WGS sequence"/>
</dbReference>
<protein>
    <submittedName>
        <fullName evidence="2">Uncharacterized protein</fullName>
    </submittedName>
</protein>
<evidence type="ECO:0000256" key="1">
    <source>
        <dbReference type="SAM" id="MobiDB-lite"/>
    </source>
</evidence>
<evidence type="ECO:0000313" key="3">
    <source>
        <dbReference type="Proteomes" id="UP000324585"/>
    </source>
</evidence>
<dbReference type="Gene3D" id="3.40.50.300">
    <property type="entry name" value="P-loop containing nucleotide triphosphate hydrolases"/>
    <property type="match status" value="1"/>
</dbReference>
<dbReference type="InterPro" id="IPR027417">
    <property type="entry name" value="P-loop_NTPase"/>
</dbReference>
<dbReference type="AlphaFoldDB" id="A0A5J4Z3X1"/>
<dbReference type="SUPFAM" id="SSF52540">
    <property type="entry name" value="P-loop containing nucleoside triphosphate hydrolases"/>
    <property type="match status" value="1"/>
</dbReference>
<evidence type="ECO:0000313" key="2">
    <source>
        <dbReference type="EMBL" id="KAA8497347.1"/>
    </source>
</evidence>
<sequence>MEKDPPAHASDSDVWKAYAPVAPQSVRQRLCSAGYAHPVELCSALRDGGDKSCIAELAGSLHLSRDELRGVLQQLYASTQRCEGAWEILWDEQSSYPIPIHGQRQSNRCEHACGEQDANGLVLHARKGAMTAVLGPSSSGKTLFSMQVARSVCAASGSTAQLHWFSAASEPLFDIRARFSELCGNQGTPDWTLTSILDVGTLLAQLDALQSRLRTNAESLLATGSSGNNAGLVPHILVIDALGPHLLGEFRGSAASRQLLRQIVALTQQKICDILDIPGVWMHALVIAPCSKHARTARWDAAQSLGNAARDETLSILMDCADQIVWLEQSSCNENYHAGSSFEPPLFQMYLEIKAQPASTDAVLLQAGRHGFGSASEEQGERNARQPAFNCETDSTATS</sequence>
<dbReference type="EMBL" id="VRMN01000002">
    <property type="protein sequence ID" value="KAA8497347.1"/>
    <property type="molecule type" value="Genomic_DNA"/>
</dbReference>
<name>A0A5J4Z3X1_PORPP</name>
<proteinExistence type="predicted"/>
<gene>
    <name evidence="2" type="ORF">FVE85_1076</name>
</gene>